<name>A0AAD9QZH6_ACRCE</name>
<dbReference type="AlphaFoldDB" id="A0AAD9QZH6"/>
<proteinExistence type="predicted"/>
<organism evidence="1 2">
    <name type="scientific">Acropora cervicornis</name>
    <name type="common">Staghorn coral</name>
    <dbReference type="NCBI Taxonomy" id="6130"/>
    <lineage>
        <taxon>Eukaryota</taxon>
        <taxon>Metazoa</taxon>
        <taxon>Cnidaria</taxon>
        <taxon>Anthozoa</taxon>
        <taxon>Hexacorallia</taxon>
        <taxon>Scleractinia</taxon>
        <taxon>Astrocoeniina</taxon>
        <taxon>Acroporidae</taxon>
        <taxon>Acropora</taxon>
    </lineage>
</organism>
<reference evidence="1" key="1">
    <citation type="journal article" date="2023" name="G3 (Bethesda)">
        <title>Whole genome assembly and annotation of the endangered Caribbean coral Acropora cervicornis.</title>
        <authorList>
            <person name="Selwyn J.D."/>
            <person name="Vollmer S.V."/>
        </authorList>
    </citation>
    <scope>NUCLEOTIDE SEQUENCE</scope>
    <source>
        <strain evidence="1">K2</strain>
    </source>
</reference>
<reference evidence="1" key="2">
    <citation type="journal article" date="2023" name="Science">
        <title>Genomic signatures of disease resistance in endangered staghorn corals.</title>
        <authorList>
            <person name="Vollmer S.V."/>
            <person name="Selwyn J.D."/>
            <person name="Despard B.A."/>
            <person name="Roesel C.L."/>
        </authorList>
    </citation>
    <scope>NUCLEOTIDE SEQUENCE</scope>
    <source>
        <strain evidence="1">K2</strain>
    </source>
</reference>
<dbReference type="EMBL" id="JARQWQ010000008">
    <property type="protein sequence ID" value="KAK2570358.1"/>
    <property type="molecule type" value="Genomic_DNA"/>
</dbReference>
<comment type="caution">
    <text evidence="1">The sequence shown here is derived from an EMBL/GenBank/DDBJ whole genome shotgun (WGS) entry which is preliminary data.</text>
</comment>
<accession>A0AAD9QZH6</accession>
<evidence type="ECO:0000313" key="2">
    <source>
        <dbReference type="Proteomes" id="UP001249851"/>
    </source>
</evidence>
<dbReference type="Proteomes" id="UP001249851">
    <property type="component" value="Unassembled WGS sequence"/>
</dbReference>
<sequence>MPAASTCAVYFLPSEDLGRFSIYTPVAVTRLKILDVRSGTCLNLGKCCLSQTTVGGAYRLKNEEFKITEFCNKGSI</sequence>
<protein>
    <submittedName>
        <fullName evidence="1">Uncharacterized protein</fullName>
    </submittedName>
</protein>
<gene>
    <name evidence="1" type="ORF">P5673_005153</name>
</gene>
<evidence type="ECO:0000313" key="1">
    <source>
        <dbReference type="EMBL" id="KAK2570358.1"/>
    </source>
</evidence>
<keyword evidence="2" id="KW-1185">Reference proteome</keyword>